<accession>A0A117NIC7</accession>
<sequence length="65" mass="7497">MLHEITYKGTDSRQPCLNHPLLVPPSACWQNLSHGISYQMNIGRKMSCSANKKRNRFILRDVDPQ</sequence>
<reference evidence="1" key="1">
    <citation type="journal article" date="2015" name="Genome Biol. Evol.">
        <title>Organellar Genomes of White Spruce (Picea glauca): Assembly and Annotation.</title>
        <authorList>
            <person name="Jackman S.D."/>
            <person name="Warren R.L."/>
            <person name="Gibb E.A."/>
            <person name="Vandervalk B.P."/>
            <person name="Mohamadi H."/>
            <person name="Chu J."/>
            <person name="Raymond A."/>
            <person name="Pleasance S."/>
            <person name="Coope R."/>
            <person name="Wildung M.R."/>
            <person name="Ritland C.E."/>
            <person name="Bousquet J."/>
            <person name="Jones S.J."/>
            <person name="Bohlmann J."/>
            <person name="Birol I."/>
        </authorList>
    </citation>
    <scope>NUCLEOTIDE SEQUENCE [LARGE SCALE GENOMIC DNA]</scope>
    <source>
        <tissue evidence="1">Flushing bud</tissue>
    </source>
</reference>
<comment type="caution">
    <text evidence="1">The sequence shown here is derived from an EMBL/GenBank/DDBJ whole genome shotgun (WGS) entry which is preliminary data.</text>
</comment>
<keyword evidence="1" id="KW-0496">Mitochondrion</keyword>
<dbReference type="AlphaFoldDB" id="A0A117NIC7"/>
<organism evidence="1">
    <name type="scientific">Picea glauca</name>
    <name type="common">White spruce</name>
    <name type="synonym">Pinus glauca</name>
    <dbReference type="NCBI Taxonomy" id="3330"/>
    <lineage>
        <taxon>Eukaryota</taxon>
        <taxon>Viridiplantae</taxon>
        <taxon>Streptophyta</taxon>
        <taxon>Embryophyta</taxon>
        <taxon>Tracheophyta</taxon>
        <taxon>Spermatophyta</taxon>
        <taxon>Pinopsida</taxon>
        <taxon>Pinidae</taxon>
        <taxon>Conifers I</taxon>
        <taxon>Pinales</taxon>
        <taxon>Pinaceae</taxon>
        <taxon>Picea</taxon>
    </lineage>
</organism>
<name>A0A117NIC7_PICGL</name>
<gene>
    <name evidence="1" type="ORF">ABT39_MTgene2987</name>
</gene>
<dbReference type="EMBL" id="LKAM01000002">
    <property type="protein sequence ID" value="KUM49760.1"/>
    <property type="molecule type" value="Genomic_DNA"/>
</dbReference>
<protein>
    <submittedName>
        <fullName evidence="1">Uncharacterized protein</fullName>
    </submittedName>
</protein>
<geneLocation type="mitochondrion" evidence="1"/>
<evidence type="ECO:0000313" key="1">
    <source>
        <dbReference type="EMBL" id="KUM49760.1"/>
    </source>
</evidence>
<proteinExistence type="predicted"/>